<name>A0A0D2U156_GOSRA</name>
<dbReference type="eggNOG" id="ENOG502QWP8">
    <property type="taxonomic scope" value="Eukaryota"/>
</dbReference>
<reference evidence="1 2" key="1">
    <citation type="journal article" date="2012" name="Nature">
        <title>Repeated polyploidization of Gossypium genomes and the evolution of spinnable cotton fibres.</title>
        <authorList>
            <person name="Paterson A.H."/>
            <person name="Wendel J.F."/>
            <person name="Gundlach H."/>
            <person name="Guo H."/>
            <person name="Jenkins J."/>
            <person name="Jin D."/>
            <person name="Llewellyn D."/>
            <person name="Showmaker K.C."/>
            <person name="Shu S."/>
            <person name="Udall J."/>
            <person name="Yoo M.J."/>
            <person name="Byers R."/>
            <person name="Chen W."/>
            <person name="Doron-Faigenboim A."/>
            <person name="Duke M.V."/>
            <person name="Gong L."/>
            <person name="Grimwood J."/>
            <person name="Grover C."/>
            <person name="Grupp K."/>
            <person name="Hu G."/>
            <person name="Lee T.H."/>
            <person name="Li J."/>
            <person name="Lin L."/>
            <person name="Liu T."/>
            <person name="Marler B.S."/>
            <person name="Page J.T."/>
            <person name="Roberts A.W."/>
            <person name="Romanel E."/>
            <person name="Sanders W.S."/>
            <person name="Szadkowski E."/>
            <person name="Tan X."/>
            <person name="Tang H."/>
            <person name="Xu C."/>
            <person name="Wang J."/>
            <person name="Wang Z."/>
            <person name="Zhang D."/>
            <person name="Zhang L."/>
            <person name="Ashrafi H."/>
            <person name="Bedon F."/>
            <person name="Bowers J.E."/>
            <person name="Brubaker C.L."/>
            <person name="Chee P.W."/>
            <person name="Das S."/>
            <person name="Gingle A.R."/>
            <person name="Haigler C.H."/>
            <person name="Harker D."/>
            <person name="Hoffmann L.V."/>
            <person name="Hovav R."/>
            <person name="Jones D.C."/>
            <person name="Lemke C."/>
            <person name="Mansoor S."/>
            <person name="ur Rahman M."/>
            <person name="Rainville L.N."/>
            <person name="Rambani A."/>
            <person name="Reddy U.K."/>
            <person name="Rong J.K."/>
            <person name="Saranga Y."/>
            <person name="Scheffler B.E."/>
            <person name="Scheffler J.A."/>
            <person name="Stelly D.M."/>
            <person name="Triplett B.A."/>
            <person name="Van Deynze A."/>
            <person name="Vaslin M.F."/>
            <person name="Waghmare V.N."/>
            <person name="Walford S.A."/>
            <person name="Wright R.J."/>
            <person name="Zaki E.A."/>
            <person name="Zhang T."/>
            <person name="Dennis E.S."/>
            <person name="Mayer K.F."/>
            <person name="Peterson D.G."/>
            <person name="Rokhsar D.S."/>
            <person name="Wang X."/>
            <person name="Schmutz J."/>
        </authorList>
    </citation>
    <scope>NUCLEOTIDE SEQUENCE [LARGE SCALE GENOMIC DNA]</scope>
</reference>
<protein>
    <submittedName>
        <fullName evidence="1">Uncharacterized protein</fullName>
    </submittedName>
</protein>
<dbReference type="OMA" id="THFGRPI"/>
<organism evidence="1 2">
    <name type="scientific">Gossypium raimondii</name>
    <name type="common">Peruvian cotton</name>
    <name type="synonym">Gossypium klotzschianum subsp. raimondii</name>
    <dbReference type="NCBI Taxonomy" id="29730"/>
    <lineage>
        <taxon>Eukaryota</taxon>
        <taxon>Viridiplantae</taxon>
        <taxon>Streptophyta</taxon>
        <taxon>Embryophyta</taxon>
        <taxon>Tracheophyta</taxon>
        <taxon>Spermatophyta</taxon>
        <taxon>Magnoliopsida</taxon>
        <taxon>eudicotyledons</taxon>
        <taxon>Gunneridae</taxon>
        <taxon>Pentapetalae</taxon>
        <taxon>rosids</taxon>
        <taxon>malvids</taxon>
        <taxon>Malvales</taxon>
        <taxon>Malvaceae</taxon>
        <taxon>Malvoideae</taxon>
        <taxon>Gossypium</taxon>
    </lineage>
</organism>
<dbReference type="PANTHER" id="PTHR33054">
    <property type="entry name" value="CCHC-TYPE DOMAIN-CONTAINING PROTEIN"/>
    <property type="match status" value="1"/>
</dbReference>
<dbReference type="Pfam" id="PF22909">
    <property type="entry name" value="Caulimovir_coat_dom"/>
    <property type="match status" value="1"/>
</dbReference>
<evidence type="ECO:0000313" key="1">
    <source>
        <dbReference type="EMBL" id="KJB81333.1"/>
    </source>
</evidence>
<gene>
    <name evidence="1" type="ORF">B456_013G139400</name>
</gene>
<evidence type="ECO:0000313" key="2">
    <source>
        <dbReference type="Proteomes" id="UP000032304"/>
    </source>
</evidence>
<accession>A0A0D2U156</accession>
<dbReference type="AlphaFoldDB" id="A0A0D2U156"/>
<sequence>MVSNVYKIQNQNGLISDHVIVNLLVAGFTGREIQDAIAILIFSISKHFIGDPLHIKVRNLELLSNLKCKKLTDFKWYKDVFMTKVMQRSDNQQPFWKEKFLAGLPTLLGEKVRNQIRENYGGIIPYKKLKYGELISFTQKEGLKICQDLKLQKQLKKERYVERN</sequence>
<proteinExistence type="predicted"/>
<dbReference type="EMBL" id="CM001752">
    <property type="protein sequence ID" value="KJB81333.1"/>
    <property type="molecule type" value="Genomic_DNA"/>
</dbReference>
<dbReference type="Gramene" id="KJB81333">
    <property type="protein sequence ID" value="KJB81333"/>
    <property type="gene ID" value="B456_013G139400"/>
</dbReference>
<dbReference type="PANTHER" id="PTHR33054:SF9">
    <property type="entry name" value="CCHC-TYPE DOMAIN-CONTAINING PROTEIN"/>
    <property type="match status" value="1"/>
</dbReference>
<keyword evidence="2" id="KW-1185">Reference proteome</keyword>
<dbReference type="Proteomes" id="UP000032304">
    <property type="component" value="Chromosome 13"/>
</dbReference>